<keyword evidence="3" id="KW-1185">Reference proteome</keyword>
<gene>
    <name evidence="2" type="ORF">GCM10009409_39520</name>
</gene>
<comment type="caution">
    <text evidence="2">The sequence shown here is derived from an EMBL/GenBank/DDBJ whole genome shotgun (WGS) entry which is preliminary data.</text>
</comment>
<accession>A0ABQ2QDJ9</accession>
<feature type="transmembrane region" description="Helical" evidence="1">
    <location>
        <begin position="6"/>
        <end position="27"/>
    </location>
</feature>
<reference evidence="3" key="1">
    <citation type="journal article" date="2019" name="Int. J. Syst. Evol. Microbiol.">
        <title>The Global Catalogue of Microorganisms (GCM) 10K type strain sequencing project: providing services to taxonomists for standard genome sequencing and annotation.</title>
        <authorList>
            <consortium name="The Broad Institute Genomics Platform"/>
            <consortium name="The Broad Institute Genome Sequencing Center for Infectious Disease"/>
            <person name="Wu L."/>
            <person name="Ma J."/>
        </authorList>
    </citation>
    <scope>NUCLEOTIDE SEQUENCE [LARGE SCALE GENOMIC DNA]</scope>
    <source>
        <strain evidence="3">JCM 32304</strain>
    </source>
</reference>
<dbReference type="RefSeq" id="WP_188923333.1">
    <property type="nucleotide sequence ID" value="NZ_BMQV01000093.1"/>
</dbReference>
<keyword evidence="1" id="KW-0812">Transmembrane</keyword>
<name>A0ABQ2QDJ9_9GAMM</name>
<evidence type="ECO:0000313" key="2">
    <source>
        <dbReference type="EMBL" id="GGP71618.1"/>
    </source>
</evidence>
<dbReference type="EMBL" id="BMQV01000093">
    <property type="protein sequence ID" value="GGP71618.1"/>
    <property type="molecule type" value="Genomic_DNA"/>
</dbReference>
<evidence type="ECO:0000256" key="1">
    <source>
        <dbReference type="SAM" id="Phobius"/>
    </source>
</evidence>
<keyword evidence="1" id="KW-1133">Transmembrane helix</keyword>
<protein>
    <submittedName>
        <fullName evidence="2">Uncharacterized protein</fullName>
    </submittedName>
</protein>
<dbReference type="Proteomes" id="UP000654367">
    <property type="component" value="Unassembled WGS sequence"/>
</dbReference>
<evidence type="ECO:0000313" key="3">
    <source>
        <dbReference type="Proteomes" id="UP000654367"/>
    </source>
</evidence>
<sequence>MDWESFNGAVFGGVIASLAGAVTTLFLTEKSEDKRAKAVSAKAEDALYVELSDLASELEEFIGTFYTVYAKYKAFEIIGDSGKYLSRITMPRTISLK</sequence>
<proteinExistence type="predicted"/>
<organism evidence="2 3">
    <name type="scientific">Shewanella saliphila</name>
    <dbReference type="NCBI Taxonomy" id="2282698"/>
    <lineage>
        <taxon>Bacteria</taxon>
        <taxon>Pseudomonadati</taxon>
        <taxon>Pseudomonadota</taxon>
        <taxon>Gammaproteobacteria</taxon>
        <taxon>Alteromonadales</taxon>
        <taxon>Shewanellaceae</taxon>
        <taxon>Shewanella</taxon>
    </lineage>
</organism>
<keyword evidence="1" id="KW-0472">Membrane</keyword>